<dbReference type="GO" id="GO:0003899">
    <property type="term" value="F:DNA-directed RNA polymerase activity"/>
    <property type="evidence" value="ECO:0007669"/>
    <property type="project" value="UniProtKB-EC"/>
</dbReference>
<dbReference type="Proteomes" id="UP000050668">
    <property type="component" value="Unassembled WGS sequence"/>
</dbReference>
<dbReference type="EC" id="2.7.7.6" evidence="8"/>
<dbReference type="NCBIfam" id="TIGR02937">
    <property type="entry name" value="sigma70-ECF"/>
    <property type="match status" value="1"/>
</dbReference>
<keyword evidence="2" id="KW-0805">Transcription regulation</keyword>
<feature type="domain" description="RNA polymerase sigma-70 region 2" evidence="6">
    <location>
        <begin position="24"/>
        <end position="93"/>
    </location>
</feature>
<feature type="domain" description="RNA polymerase sigma factor 70 region 4 type 2" evidence="7">
    <location>
        <begin position="122"/>
        <end position="174"/>
    </location>
</feature>
<keyword evidence="8" id="KW-0808">Transferase</keyword>
<comment type="similarity">
    <text evidence="1">Belongs to the sigma-70 factor family. ECF subfamily.</text>
</comment>
<evidence type="ECO:0000256" key="5">
    <source>
        <dbReference type="ARBA" id="ARBA00023163"/>
    </source>
</evidence>
<evidence type="ECO:0000256" key="2">
    <source>
        <dbReference type="ARBA" id="ARBA00023015"/>
    </source>
</evidence>
<reference evidence="9" key="1">
    <citation type="submission" date="2015-07" db="EMBL/GenBank/DDBJ databases">
        <title>Fjat-14205 dsm 2895.</title>
        <authorList>
            <person name="Liu B."/>
            <person name="Wang J."/>
            <person name="Zhu Y."/>
            <person name="Liu G."/>
            <person name="Chen Q."/>
            <person name="Chen Z."/>
            <person name="Lan J."/>
            <person name="Che J."/>
            <person name="Ge C."/>
            <person name="Shi H."/>
            <person name="Pan Z."/>
            <person name="Liu X."/>
        </authorList>
    </citation>
    <scope>NUCLEOTIDE SEQUENCE [LARGE SCALE GENOMIC DNA]</scope>
    <source>
        <strain evidence="9">DSM 25560</strain>
    </source>
</reference>
<evidence type="ECO:0000313" key="8">
    <source>
        <dbReference type="EMBL" id="KOS69240.1"/>
    </source>
</evidence>
<dbReference type="CDD" id="cd06171">
    <property type="entry name" value="Sigma70_r4"/>
    <property type="match status" value="1"/>
</dbReference>
<evidence type="ECO:0000256" key="3">
    <source>
        <dbReference type="ARBA" id="ARBA00023082"/>
    </source>
</evidence>
<keyword evidence="5" id="KW-0804">Transcription</keyword>
<dbReference type="InterPro" id="IPR014284">
    <property type="entry name" value="RNA_pol_sigma-70_dom"/>
</dbReference>
<dbReference type="Pfam" id="PF08281">
    <property type="entry name" value="Sigma70_r4_2"/>
    <property type="match status" value="1"/>
</dbReference>
<dbReference type="InterPro" id="IPR007627">
    <property type="entry name" value="RNA_pol_sigma70_r2"/>
</dbReference>
<organism evidence="8 9">
    <name type="scientific">Lysinibacillus contaminans</name>
    <dbReference type="NCBI Taxonomy" id="1293441"/>
    <lineage>
        <taxon>Bacteria</taxon>
        <taxon>Bacillati</taxon>
        <taxon>Bacillota</taxon>
        <taxon>Bacilli</taxon>
        <taxon>Bacillales</taxon>
        <taxon>Bacillaceae</taxon>
        <taxon>Lysinibacillus</taxon>
    </lineage>
</organism>
<dbReference type="EMBL" id="LGRV01000003">
    <property type="protein sequence ID" value="KOS69240.1"/>
    <property type="molecule type" value="Genomic_DNA"/>
</dbReference>
<accession>A0ABR5K3J8</accession>
<keyword evidence="3" id="KW-0731">Sigma factor</keyword>
<dbReference type="RefSeq" id="WP_053584102.1">
    <property type="nucleotide sequence ID" value="NZ_LGRV01000003.1"/>
</dbReference>
<dbReference type="InterPro" id="IPR039425">
    <property type="entry name" value="RNA_pol_sigma-70-like"/>
</dbReference>
<dbReference type="InterPro" id="IPR013324">
    <property type="entry name" value="RNA_pol_sigma_r3/r4-like"/>
</dbReference>
<evidence type="ECO:0000256" key="1">
    <source>
        <dbReference type="ARBA" id="ARBA00010641"/>
    </source>
</evidence>
<dbReference type="InterPro" id="IPR036388">
    <property type="entry name" value="WH-like_DNA-bd_sf"/>
</dbReference>
<protein>
    <submittedName>
        <fullName evidence="8">RNA polymerase factor sigma-70</fullName>
        <ecNumber evidence="8">2.7.7.6</ecNumber>
    </submittedName>
</protein>
<dbReference type="PANTHER" id="PTHR43133">
    <property type="entry name" value="RNA POLYMERASE ECF-TYPE SIGMA FACTO"/>
    <property type="match status" value="1"/>
</dbReference>
<keyword evidence="8" id="KW-0548">Nucleotidyltransferase</keyword>
<evidence type="ECO:0000259" key="7">
    <source>
        <dbReference type="Pfam" id="PF08281"/>
    </source>
</evidence>
<dbReference type="Gene3D" id="1.10.10.10">
    <property type="entry name" value="Winged helix-like DNA-binding domain superfamily/Winged helix DNA-binding domain"/>
    <property type="match status" value="1"/>
</dbReference>
<dbReference type="SUPFAM" id="SSF88946">
    <property type="entry name" value="Sigma2 domain of RNA polymerase sigma factors"/>
    <property type="match status" value="1"/>
</dbReference>
<proteinExistence type="inferred from homology"/>
<sequence>MKSNDRNFIKRLKRQEEDALEYVVDHYLPLVKGVVYKVLTPLQQESLLEECMNDVFLSIWENIDQFKGDAIDFRKWVCVIAKYKAIDYYRKAGKSMEVSSEHTGLLVEDSVEEALIQIENHEELLQLINRLDAMDREIFMMKFFLGVKTEDIAARFGLTRAAIDNRIYRGKKKLQQQAMDMKLGGSLV</sequence>
<evidence type="ECO:0000259" key="6">
    <source>
        <dbReference type="Pfam" id="PF04542"/>
    </source>
</evidence>
<dbReference type="SUPFAM" id="SSF88659">
    <property type="entry name" value="Sigma3 and sigma4 domains of RNA polymerase sigma factors"/>
    <property type="match status" value="1"/>
</dbReference>
<dbReference type="Pfam" id="PF04542">
    <property type="entry name" value="Sigma70_r2"/>
    <property type="match status" value="1"/>
</dbReference>
<dbReference type="PANTHER" id="PTHR43133:SF8">
    <property type="entry name" value="RNA POLYMERASE SIGMA FACTOR HI_1459-RELATED"/>
    <property type="match status" value="1"/>
</dbReference>
<evidence type="ECO:0000313" key="9">
    <source>
        <dbReference type="Proteomes" id="UP000050668"/>
    </source>
</evidence>
<evidence type="ECO:0000256" key="4">
    <source>
        <dbReference type="ARBA" id="ARBA00023125"/>
    </source>
</evidence>
<name>A0ABR5K3J8_9BACI</name>
<dbReference type="InterPro" id="IPR013249">
    <property type="entry name" value="RNA_pol_sigma70_r4_t2"/>
</dbReference>
<dbReference type="Gene3D" id="1.10.1740.10">
    <property type="match status" value="1"/>
</dbReference>
<gene>
    <name evidence="8" type="ORF">AEA09_12215</name>
</gene>
<keyword evidence="4" id="KW-0238">DNA-binding</keyword>
<comment type="caution">
    <text evidence="8">The sequence shown here is derived from an EMBL/GenBank/DDBJ whole genome shotgun (WGS) entry which is preliminary data.</text>
</comment>
<dbReference type="InterPro" id="IPR013325">
    <property type="entry name" value="RNA_pol_sigma_r2"/>
</dbReference>
<keyword evidence="9" id="KW-1185">Reference proteome</keyword>